<keyword evidence="3" id="KW-0472">Membrane</keyword>
<name>A0A2H0N4K2_9BACT</name>
<evidence type="ECO:0000256" key="2">
    <source>
        <dbReference type="SAM" id="MobiDB-lite"/>
    </source>
</evidence>
<feature type="transmembrane region" description="Helical" evidence="3">
    <location>
        <begin position="13"/>
        <end position="34"/>
    </location>
</feature>
<evidence type="ECO:0000313" key="4">
    <source>
        <dbReference type="EMBL" id="PIR03036.1"/>
    </source>
</evidence>
<feature type="coiled-coil region" evidence="1">
    <location>
        <begin position="40"/>
        <end position="67"/>
    </location>
</feature>
<evidence type="ECO:0000313" key="5">
    <source>
        <dbReference type="Proteomes" id="UP000229782"/>
    </source>
</evidence>
<feature type="region of interest" description="Disordered" evidence="2">
    <location>
        <begin position="100"/>
        <end position="130"/>
    </location>
</feature>
<gene>
    <name evidence="4" type="ORF">COV60_02460</name>
</gene>
<proteinExistence type="predicted"/>
<evidence type="ECO:0000256" key="1">
    <source>
        <dbReference type="SAM" id="Coils"/>
    </source>
</evidence>
<dbReference type="AlphaFoldDB" id="A0A2H0N4K2"/>
<protein>
    <submittedName>
        <fullName evidence="4">Uncharacterized protein</fullName>
    </submittedName>
</protein>
<keyword evidence="3" id="KW-0812">Transmembrane</keyword>
<accession>A0A2H0N4K2</accession>
<dbReference type="Proteomes" id="UP000229782">
    <property type="component" value="Unassembled WGS sequence"/>
</dbReference>
<comment type="caution">
    <text evidence="4">The sequence shown here is derived from an EMBL/GenBank/DDBJ whole genome shotgun (WGS) entry which is preliminary data.</text>
</comment>
<evidence type="ECO:0000256" key="3">
    <source>
        <dbReference type="SAM" id="Phobius"/>
    </source>
</evidence>
<organism evidence="4 5">
    <name type="scientific">Candidatus Magasanikbacteria bacterium CG11_big_fil_rev_8_21_14_0_20_43_7</name>
    <dbReference type="NCBI Taxonomy" id="1974654"/>
    <lineage>
        <taxon>Bacteria</taxon>
        <taxon>Candidatus Magasanikiibacteriota</taxon>
    </lineage>
</organism>
<sequence>MSVNYMFESSQDLLYIVLSFSVLWFTVFLCWLLYQAARVLKNANDIIENLTHKLELISDAVEFIRKKVDTATDHMGSVSKFVTGTIGTMVMNKMSKKFEEKLEDEDASADAQRKKKKKKAAKRRKTAKKS</sequence>
<keyword evidence="3" id="KW-1133">Transmembrane helix</keyword>
<feature type="compositionally biased region" description="Basic residues" evidence="2">
    <location>
        <begin position="113"/>
        <end position="130"/>
    </location>
</feature>
<keyword evidence="1" id="KW-0175">Coiled coil</keyword>
<reference evidence="4 5" key="1">
    <citation type="submission" date="2017-09" db="EMBL/GenBank/DDBJ databases">
        <title>Depth-based differentiation of microbial function through sediment-hosted aquifers and enrichment of novel symbionts in the deep terrestrial subsurface.</title>
        <authorList>
            <person name="Probst A.J."/>
            <person name="Ladd B."/>
            <person name="Jarett J.K."/>
            <person name="Geller-Mcgrath D.E."/>
            <person name="Sieber C.M."/>
            <person name="Emerson J.B."/>
            <person name="Anantharaman K."/>
            <person name="Thomas B.C."/>
            <person name="Malmstrom R."/>
            <person name="Stieglmeier M."/>
            <person name="Klingl A."/>
            <person name="Woyke T."/>
            <person name="Ryan C.M."/>
            <person name="Banfield J.F."/>
        </authorList>
    </citation>
    <scope>NUCLEOTIDE SEQUENCE [LARGE SCALE GENOMIC DNA]</scope>
    <source>
        <strain evidence="4">CG11_big_fil_rev_8_21_14_0_20_43_7</strain>
    </source>
</reference>
<dbReference type="EMBL" id="PCWM01000057">
    <property type="protein sequence ID" value="PIR03036.1"/>
    <property type="molecule type" value="Genomic_DNA"/>
</dbReference>